<comment type="caution">
    <text evidence="6">The sequence shown here is derived from an EMBL/GenBank/DDBJ whole genome shotgun (WGS) entry which is preliminary data.</text>
</comment>
<gene>
    <name evidence="6" type="ORF">OOZ53_19185</name>
</gene>
<feature type="domain" description="HAMP" evidence="5">
    <location>
        <begin position="2"/>
        <end position="35"/>
    </location>
</feature>
<dbReference type="PANTHER" id="PTHR43531">
    <property type="entry name" value="PROTEIN ICFG"/>
    <property type="match status" value="1"/>
</dbReference>
<reference evidence="6" key="1">
    <citation type="submission" date="2022-11" db="EMBL/GenBank/DDBJ databases">
        <title>Hoeflea poritis sp. nov., isolated from scleractinian coral Porites lutea.</title>
        <authorList>
            <person name="Zhang G."/>
            <person name="Wei Q."/>
            <person name="Cai L."/>
        </authorList>
    </citation>
    <scope>NUCLEOTIDE SEQUENCE</scope>
    <source>
        <strain evidence="6">E7-10</strain>
    </source>
</reference>
<evidence type="ECO:0000256" key="2">
    <source>
        <dbReference type="ARBA" id="ARBA00029447"/>
    </source>
</evidence>
<evidence type="ECO:0000259" key="4">
    <source>
        <dbReference type="PROSITE" id="PS50111"/>
    </source>
</evidence>
<sequence length="324" mass="33002">MGDLQNRITGSVPADHRELAATFNVALDRIQSTFAAIVKNLLAGNEKAETSVATIGELAGGAASAASRIGDVSSALAALGSANGGRDAFAGVETVIVSARDSAENSGKVMGRAVEAMNGIEGLADRIGQITAAIDDIAFQTNLLALNAGIEAARAGEAGRGFAVVAQEVRALAQRSTEAAKEIETLVSDTKTRIDAGVEAVGKAGTAIDDVVGRFEEIDTAIAQTVEGSGGNSDELEKLQADLAAAGAQAAGVAAESDRAHKSVEDVQSAIVQLGEIVRRFRLGGQAGQPVTQPAQNLDRHSDAAPDFDAHALADMPAPIRRSA</sequence>
<feature type="domain" description="Methyl-accepting transducer" evidence="4">
    <location>
        <begin position="19"/>
        <end position="265"/>
    </location>
</feature>
<evidence type="ECO:0000313" key="6">
    <source>
        <dbReference type="EMBL" id="MDA4847493.1"/>
    </source>
</evidence>
<comment type="similarity">
    <text evidence="2">Belongs to the methyl-accepting chemotaxis (MCP) protein family.</text>
</comment>
<dbReference type="PANTHER" id="PTHR43531:SF11">
    <property type="entry name" value="METHYL-ACCEPTING CHEMOTAXIS PROTEIN 3"/>
    <property type="match status" value="1"/>
</dbReference>
<evidence type="ECO:0000313" key="7">
    <source>
        <dbReference type="Proteomes" id="UP001148313"/>
    </source>
</evidence>
<name>A0ABT4VU28_9HYPH</name>
<dbReference type="Pfam" id="PF00015">
    <property type="entry name" value="MCPsignal"/>
    <property type="match status" value="1"/>
</dbReference>
<dbReference type="PROSITE" id="PS50111">
    <property type="entry name" value="CHEMOTAXIS_TRANSDUC_2"/>
    <property type="match status" value="1"/>
</dbReference>
<dbReference type="EMBL" id="JAPJZH010000013">
    <property type="protein sequence ID" value="MDA4847493.1"/>
    <property type="molecule type" value="Genomic_DNA"/>
</dbReference>
<dbReference type="InterPro" id="IPR051310">
    <property type="entry name" value="MCP_chemotaxis"/>
</dbReference>
<dbReference type="Proteomes" id="UP001148313">
    <property type="component" value="Unassembled WGS sequence"/>
</dbReference>
<dbReference type="SUPFAM" id="SSF58104">
    <property type="entry name" value="Methyl-accepting chemotaxis protein (MCP) signaling domain"/>
    <property type="match status" value="1"/>
</dbReference>
<dbReference type="InterPro" id="IPR004089">
    <property type="entry name" value="MCPsignal_dom"/>
</dbReference>
<evidence type="ECO:0000259" key="5">
    <source>
        <dbReference type="PROSITE" id="PS50885"/>
    </source>
</evidence>
<dbReference type="PROSITE" id="PS50885">
    <property type="entry name" value="HAMP"/>
    <property type="match status" value="1"/>
</dbReference>
<dbReference type="Gene3D" id="1.10.287.950">
    <property type="entry name" value="Methyl-accepting chemotaxis protein"/>
    <property type="match status" value="1"/>
</dbReference>
<protein>
    <submittedName>
        <fullName evidence="6">Methyl-accepting chemotaxis protein</fullName>
    </submittedName>
</protein>
<dbReference type="PRINTS" id="PR00260">
    <property type="entry name" value="CHEMTRNSDUCR"/>
</dbReference>
<proteinExistence type="inferred from homology"/>
<dbReference type="InterPro" id="IPR003660">
    <property type="entry name" value="HAMP_dom"/>
</dbReference>
<evidence type="ECO:0000256" key="1">
    <source>
        <dbReference type="ARBA" id="ARBA00022500"/>
    </source>
</evidence>
<keyword evidence="7" id="KW-1185">Reference proteome</keyword>
<evidence type="ECO:0000256" key="3">
    <source>
        <dbReference type="PROSITE-ProRule" id="PRU00284"/>
    </source>
</evidence>
<organism evidence="6 7">
    <name type="scientific">Hoeflea poritis</name>
    <dbReference type="NCBI Taxonomy" id="2993659"/>
    <lineage>
        <taxon>Bacteria</taxon>
        <taxon>Pseudomonadati</taxon>
        <taxon>Pseudomonadota</taxon>
        <taxon>Alphaproteobacteria</taxon>
        <taxon>Hyphomicrobiales</taxon>
        <taxon>Rhizobiaceae</taxon>
        <taxon>Hoeflea</taxon>
    </lineage>
</organism>
<keyword evidence="3" id="KW-0807">Transducer</keyword>
<keyword evidence="1" id="KW-0145">Chemotaxis</keyword>
<accession>A0ABT4VU28</accession>
<dbReference type="SMART" id="SM00283">
    <property type="entry name" value="MA"/>
    <property type="match status" value="1"/>
</dbReference>
<dbReference type="InterPro" id="IPR004090">
    <property type="entry name" value="Chemotax_Me-accpt_rcpt"/>
</dbReference>